<keyword evidence="1 2" id="KW-0238">DNA-binding</keyword>
<comment type="caution">
    <text evidence="4">The sequence shown here is derived from an EMBL/GenBank/DDBJ whole genome shotgun (WGS) entry which is preliminary data.</text>
</comment>
<feature type="DNA-binding region" description="H-T-H motif" evidence="2">
    <location>
        <begin position="29"/>
        <end position="48"/>
    </location>
</feature>
<dbReference type="Pfam" id="PF00440">
    <property type="entry name" value="TetR_N"/>
    <property type="match status" value="1"/>
</dbReference>
<dbReference type="InterPro" id="IPR050624">
    <property type="entry name" value="HTH-type_Tx_Regulator"/>
</dbReference>
<dbReference type="InterPro" id="IPR001647">
    <property type="entry name" value="HTH_TetR"/>
</dbReference>
<proteinExistence type="predicted"/>
<dbReference type="AlphaFoldDB" id="A0A9X0YLE6"/>
<dbReference type="PANTHER" id="PTHR43479:SF11">
    <property type="entry name" value="ACREF_ENVCD OPERON REPRESSOR-RELATED"/>
    <property type="match status" value="1"/>
</dbReference>
<evidence type="ECO:0000313" key="5">
    <source>
        <dbReference type="EMBL" id="MDQ0336181.1"/>
    </source>
</evidence>
<evidence type="ECO:0000256" key="1">
    <source>
        <dbReference type="ARBA" id="ARBA00023125"/>
    </source>
</evidence>
<dbReference type="EMBL" id="JAUSUU010000008">
    <property type="protein sequence ID" value="MDQ0336181.1"/>
    <property type="molecule type" value="Genomic_DNA"/>
</dbReference>
<sequence>MKQKDELKREAIINETIAIVYDKGFAGVKMAHIAKKVTISPSTLYVYFKSKEDLISTIATEILQNITQTNQNQLQANLPFKLKFKAIWVFYINFGINNRKEMSFINQVKQSPYYDKIPQSLRSLKSALILDLLDEGKEQGLIKNLNNTILSGLLSAFLTEAVKLIDTKALPLNDQTIDTVFSMAWDAIKN</sequence>
<dbReference type="Proteomes" id="UP001138672">
    <property type="component" value="Unassembled WGS sequence"/>
</dbReference>
<dbReference type="SUPFAM" id="SSF46689">
    <property type="entry name" value="Homeodomain-like"/>
    <property type="match status" value="1"/>
</dbReference>
<dbReference type="Gene3D" id="1.10.357.10">
    <property type="entry name" value="Tetracycline Repressor, domain 2"/>
    <property type="match status" value="1"/>
</dbReference>
<evidence type="ECO:0000313" key="6">
    <source>
        <dbReference type="Proteomes" id="UP001138672"/>
    </source>
</evidence>
<dbReference type="InterPro" id="IPR009057">
    <property type="entry name" value="Homeodomain-like_sf"/>
</dbReference>
<dbReference type="InterPro" id="IPR054422">
    <property type="entry name" value="TetR-like_HI_0893_C"/>
</dbReference>
<evidence type="ECO:0000256" key="2">
    <source>
        <dbReference type="PROSITE-ProRule" id="PRU00335"/>
    </source>
</evidence>
<dbReference type="PRINTS" id="PR00455">
    <property type="entry name" value="HTHTETR"/>
</dbReference>
<dbReference type="PROSITE" id="PS50977">
    <property type="entry name" value="HTH_TETR_2"/>
    <property type="match status" value="1"/>
</dbReference>
<evidence type="ECO:0000313" key="4">
    <source>
        <dbReference type="EMBL" id="MBP1840922.1"/>
    </source>
</evidence>
<dbReference type="GO" id="GO:0003677">
    <property type="term" value="F:DNA binding"/>
    <property type="evidence" value="ECO:0007669"/>
    <property type="project" value="UniProtKB-UniRule"/>
</dbReference>
<name>A0A9X0YLE6_9FLAO</name>
<keyword evidence="7" id="KW-1185">Reference proteome</keyword>
<accession>A0A9X0YLE6</accession>
<dbReference type="PANTHER" id="PTHR43479">
    <property type="entry name" value="ACREF/ENVCD OPERON REPRESSOR-RELATED"/>
    <property type="match status" value="1"/>
</dbReference>
<evidence type="ECO:0000313" key="7">
    <source>
        <dbReference type="Proteomes" id="UP001231587"/>
    </source>
</evidence>
<organism evidence="4 6">
    <name type="scientific">Formosa algae</name>
    <dbReference type="NCBI Taxonomy" id="225843"/>
    <lineage>
        <taxon>Bacteria</taxon>
        <taxon>Pseudomonadati</taxon>
        <taxon>Bacteroidota</taxon>
        <taxon>Flavobacteriia</taxon>
        <taxon>Flavobacteriales</taxon>
        <taxon>Flavobacteriaceae</taxon>
        <taxon>Formosa</taxon>
    </lineage>
</organism>
<evidence type="ECO:0000259" key="3">
    <source>
        <dbReference type="PROSITE" id="PS50977"/>
    </source>
</evidence>
<protein>
    <submittedName>
        <fullName evidence="4">AcrR family transcriptional regulator</fullName>
    </submittedName>
</protein>
<dbReference type="RefSeq" id="WP_057782030.1">
    <property type="nucleotide sequence ID" value="NZ_JAGGJQ010000008.1"/>
</dbReference>
<reference evidence="4" key="1">
    <citation type="submission" date="2021-03" db="EMBL/GenBank/DDBJ databases">
        <title>Genomic Encyclopedia of Type Strains, Phase IV (KMG-IV): sequencing the most valuable type-strain genomes for metagenomic binning, comparative biology and taxonomic classification.</title>
        <authorList>
            <person name="Goeker M."/>
        </authorList>
    </citation>
    <scope>NUCLEOTIDE SEQUENCE</scope>
    <source>
        <strain evidence="4">DSM 15523</strain>
        <strain evidence="5 7">DSM 16476</strain>
    </source>
</reference>
<gene>
    <name evidence="4" type="ORF">J2Z56_002853</name>
    <name evidence="5" type="ORF">J2Z57_002634</name>
</gene>
<dbReference type="Proteomes" id="UP001231587">
    <property type="component" value="Unassembled WGS sequence"/>
</dbReference>
<feature type="domain" description="HTH tetR-type" evidence="3">
    <location>
        <begin position="6"/>
        <end position="66"/>
    </location>
</feature>
<dbReference type="Pfam" id="PF22604">
    <property type="entry name" value="TetR_HI_0893_C"/>
    <property type="match status" value="1"/>
</dbReference>
<dbReference type="OrthoDB" id="6430772at2"/>
<dbReference type="EMBL" id="JAGGJQ010000008">
    <property type="protein sequence ID" value="MBP1840922.1"/>
    <property type="molecule type" value="Genomic_DNA"/>
</dbReference>